<sequence length="84" mass="9814">MATRRYECQLHHVSTSNFIIFANGRLYPIPLNLLINLIRLHGSHLTTHQPKIIFILLIFCAHFYLSEISIVNCDKIRLHNTRST</sequence>
<dbReference type="EnsemblPlants" id="Kaladp0046s0285.2.v1.1">
    <property type="protein sequence ID" value="Kaladp0046s0285.2.v1.1.CDS.1"/>
    <property type="gene ID" value="Kaladp0046s0285.v1.1"/>
</dbReference>
<name>A0A7N0TV80_KALFE</name>
<proteinExistence type="predicted"/>
<dbReference type="Gramene" id="Kaladp0046s0285.1.v1.1">
    <property type="protein sequence ID" value="Kaladp0046s0285.1.v1.1.CDS.1"/>
    <property type="gene ID" value="Kaladp0046s0285.v1.1"/>
</dbReference>
<keyword evidence="3" id="KW-1185">Reference proteome</keyword>
<evidence type="ECO:0000313" key="2">
    <source>
        <dbReference type="EnsemblPlants" id="Kaladp0046s0285.1.v1.1.CDS.1"/>
    </source>
</evidence>
<keyword evidence="1" id="KW-0472">Membrane</keyword>
<evidence type="ECO:0000313" key="3">
    <source>
        <dbReference type="Proteomes" id="UP000594263"/>
    </source>
</evidence>
<reference evidence="2" key="1">
    <citation type="submission" date="2021-01" db="UniProtKB">
        <authorList>
            <consortium name="EnsemblPlants"/>
        </authorList>
    </citation>
    <scope>IDENTIFICATION</scope>
</reference>
<organism evidence="2 3">
    <name type="scientific">Kalanchoe fedtschenkoi</name>
    <name type="common">Lavender scallops</name>
    <name type="synonym">South American air plant</name>
    <dbReference type="NCBI Taxonomy" id="63787"/>
    <lineage>
        <taxon>Eukaryota</taxon>
        <taxon>Viridiplantae</taxon>
        <taxon>Streptophyta</taxon>
        <taxon>Embryophyta</taxon>
        <taxon>Tracheophyta</taxon>
        <taxon>Spermatophyta</taxon>
        <taxon>Magnoliopsida</taxon>
        <taxon>eudicotyledons</taxon>
        <taxon>Gunneridae</taxon>
        <taxon>Pentapetalae</taxon>
        <taxon>Saxifragales</taxon>
        <taxon>Crassulaceae</taxon>
        <taxon>Kalanchoe</taxon>
    </lineage>
</organism>
<dbReference type="AlphaFoldDB" id="A0A7N0TV80"/>
<dbReference type="Proteomes" id="UP000594263">
    <property type="component" value="Unplaced"/>
</dbReference>
<dbReference type="EnsemblPlants" id="Kaladp0046s0285.1.v1.1">
    <property type="protein sequence ID" value="Kaladp0046s0285.1.v1.1.CDS.1"/>
    <property type="gene ID" value="Kaladp0046s0285.v1.1"/>
</dbReference>
<accession>A0A7N0TV80</accession>
<keyword evidence="1" id="KW-1133">Transmembrane helix</keyword>
<protein>
    <submittedName>
        <fullName evidence="2">Uncharacterized protein</fullName>
    </submittedName>
</protein>
<keyword evidence="1" id="KW-0812">Transmembrane</keyword>
<dbReference type="Gramene" id="Kaladp0046s0285.2.v1.1">
    <property type="protein sequence ID" value="Kaladp0046s0285.2.v1.1.CDS.1"/>
    <property type="gene ID" value="Kaladp0046s0285.v1.1"/>
</dbReference>
<feature type="transmembrane region" description="Helical" evidence="1">
    <location>
        <begin position="52"/>
        <end position="73"/>
    </location>
</feature>
<evidence type="ECO:0000256" key="1">
    <source>
        <dbReference type="SAM" id="Phobius"/>
    </source>
</evidence>